<keyword evidence="7" id="KW-0547">Nucleotide-binding</keyword>
<dbReference type="InterPro" id="IPR048448">
    <property type="entry name" value="DnaX-like_C"/>
</dbReference>
<feature type="compositionally biased region" description="Polar residues" evidence="12">
    <location>
        <begin position="391"/>
        <end position="409"/>
    </location>
</feature>
<dbReference type="InterPro" id="IPR045085">
    <property type="entry name" value="HLD_clamp_pol_III_gamma_tau"/>
</dbReference>
<dbReference type="Proteomes" id="UP001158066">
    <property type="component" value="Unassembled WGS sequence"/>
</dbReference>
<protein>
    <recommendedName>
        <fullName evidence="2">DNA-directed DNA polymerase</fullName>
        <ecNumber evidence="2">2.7.7.7</ecNumber>
    </recommendedName>
</protein>
<keyword evidence="4" id="KW-0548">Nucleotidyltransferase</keyword>
<evidence type="ECO:0000313" key="14">
    <source>
        <dbReference type="EMBL" id="SMP58475.1"/>
    </source>
</evidence>
<dbReference type="AlphaFoldDB" id="A0AA46AJ57"/>
<dbReference type="GO" id="GO:0046872">
    <property type="term" value="F:metal ion binding"/>
    <property type="evidence" value="ECO:0007669"/>
    <property type="project" value="UniProtKB-KW"/>
</dbReference>
<dbReference type="Pfam" id="PF13177">
    <property type="entry name" value="DNA_pol3_delta2"/>
    <property type="match status" value="1"/>
</dbReference>
<sequence length="684" mass="75912">MAYKALYRKWRPEVFEEVIGQRQVIRTLKNQITTDSISHAYLFSGIRGTGKTSTAKIFARAINCLNPTDGDPCNVCEVCRSILSEQMMDVLEIDAASNNGVDHIREIRENVKYPPVKSRYKVYIIDEVHMLSAGAFNALLKTLEEPPDYVVFILATTELHKIPATVLSRCLRFTFKPLSLEEIRQRLLTICRSLGVDYEEAAVTTIALNGEGALRDSLSILDQCLAYHPGELHYHQVVEVLGSINESLLFQLAAHVSQGKALEALRLVQSLYQEGKDLQQLVTDAMKHYRWLLMASLNATVEGWETLPEATREQYLEQSRSYQTGDLTVIIRQLAETEYIMKRSAQPQLMLENSLITLCQQMRTGALAQTSRAVSENGKAPQEPRDVQEPRNLQQTTHATDQRSITQLDQRIGRIEDFLNRMKQRKAAGTAPSTPSTQPKQPSTADASAEATLGANETTAEKAGLGQRTSEKEKPDSSGDQKLQVETTMEATPGEAMPAAGSDAETQQAAKEPVKEAAMTNTAAAINTTNEATIIKETAASFEEAGGGEPPASCGTGPAAPLTFDMIRQMWPHVLDQMRADKKVSIQAMVREAQLTQLSGCDLTLTFLPEQTILCERLGREDIKDYLATLIQQKTGRRLRLKLEVKEAEPQHSSSDQVAEKLKQVVPEELVEVVEDDQDDPDLM</sequence>
<keyword evidence="5" id="KW-0235">DNA replication</keyword>
<dbReference type="NCBIfam" id="NF004046">
    <property type="entry name" value="PRK05563.1"/>
    <property type="match status" value="1"/>
</dbReference>
<evidence type="ECO:0000256" key="1">
    <source>
        <dbReference type="ARBA" id="ARBA00006360"/>
    </source>
</evidence>
<name>A0AA46AJ57_9CLOT</name>
<dbReference type="GO" id="GO:0003677">
    <property type="term" value="F:DNA binding"/>
    <property type="evidence" value="ECO:0007669"/>
    <property type="project" value="InterPro"/>
</dbReference>
<keyword evidence="10" id="KW-0239">DNA-directed DNA polymerase</keyword>
<dbReference type="InterPro" id="IPR008921">
    <property type="entry name" value="DNA_pol3_clamp-load_cplx_C"/>
</dbReference>
<proteinExistence type="inferred from homology"/>
<gene>
    <name evidence="14" type="ORF">SAMN06296020_10786</name>
</gene>
<feature type="region of interest" description="Disordered" evidence="12">
    <location>
        <begin position="369"/>
        <end position="409"/>
    </location>
</feature>
<dbReference type="Gene3D" id="1.20.272.10">
    <property type="match status" value="1"/>
</dbReference>
<organism evidence="14 15">
    <name type="scientific">Anoxynatronum buryatiense</name>
    <dbReference type="NCBI Taxonomy" id="489973"/>
    <lineage>
        <taxon>Bacteria</taxon>
        <taxon>Bacillati</taxon>
        <taxon>Bacillota</taxon>
        <taxon>Clostridia</taxon>
        <taxon>Eubacteriales</taxon>
        <taxon>Clostridiaceae</taxon>
        <taxon>Anoxynatronum</taxon>
    </lineage>
</organism>
<dbReference type="NCBIfam" id="TIGR02397">
    <property type="entry name" value="dnaX_nterm"/>
    <property type="match status" value="1"/>
</dbReference>
<evidence type="ECO:0000256" key="8">
    <source>
        <dbReference type="ARBA" id="ARBA00022833"/>
    </source>
</evidence>
<keyword evidence="8" id="KW-0862">Zinc</keyword>
<comment type="caution">
    <text evidence="14">The sequence shown here is derived from an EMBL/GenBank/DDBJ whole genome shotgun (WGS) entry which is preliminary data.</text>
</comment>
<dbReference type="InterPro" id="IPR003593">
    <property type="entry name" value="AAA+_ATPase"/>
</dbReference>
<keyword evidence="15" id="KW-1185">Reference proteome</keyword>
<reference evidence="14" key="1">
    <citation type="submission" date="2017-05" db="EMBL/GenBank/DDBJ databases">
        <authorList>
            <person name="Varghese N."/>
            <person name="Submissions S."/>
        </authorList>
    </citation>
    <scope>NUCLEOTIDE SEQUENCE</scope>
    <source>
        <strain evidence="14">Su22</strain>
    </source>
</reference>
<feature type="domain" description="AAA+ ATPase" evidence="13">
    <location>
        <begin position="37"/>
        <end position="178"/>
    </location>
</feature>
<dbReference type="CDD" id="cd18137">
    <property type="entry name" value="HLD_clamp_pol_III_gamma_tau"/>
    <property type="match status" value="1"/>
</dbReference>
<keyword evidence="6" id="KW-0479">Metal-binding</keyword>
<dbReference type="PANTHER" id="PTHR11669">
    <property type="entry name" value="REPLICATION FACTOR C / DNA POLYMERASE III GAMMA-TAU SUBUNIT"/>
    <property type="match status" value="1"/>
</dbReference>
<feature type="compositionally biased region" description="Basic and acidic residues" evidence="12">
    <location>
        <begin position="469"/>
        <end position="479"/>
    </location>
</feature>
<evidence type="ECO:0000256" key="5">
    <source>
        <dbReference type="ARBA" id="ARBA00022705"/>
    </source>
</evidence>
<dbReference type="CDD" id="cd00009">
    <property type="entry name" value="AAA"/>
    <property type="match status" value="1"/>
</dbReference>
<dbReference type="InterPro" id="IPR012763">
    <property type="entry name" value="DNA_pol_III_sug/sutau_N"/>
</dbReference>
<evidence type="ECO:0000256" key="12">
    <source>
        <dbReference type="SAM" id="MobiDB-lite"/>
    </source>
</evidence>
<evidence type="ECO:0000256" key="6">
    <source>
        <dbReference type="ARBA" id="ARBA00022723"/>
    </source>
</evidence>
<dbReference type="InterPro" id="IPR022754">
    <property type="entry name" value="DNA_pol_III_gamma-3"/>
</dbReference>
<dbReference type="GO" id="GO:0009360">
    <property type="term" value="C:DNA polymerase III complex"/>
    <property type="evidence" value="ECO:0007669"/>
    <property type="project" value="InterPro"/>
</dbReference>
<evidence type="ECO:0000256" key="3">
    <source>
        <dbReference type="ARBA" id="ARBA00022679"/>
    </source>
</evidence>
<dbReference type="FunFam" id="3.40.50.300:FF:000014">
    <property type="entry name" value="DNA polymerase III subunit gamma/tau"/>
    <property type="match status" value="1"/>
</dbReference>
<keyword evidence="3" id="KW-0808">Transferase</keyword>
<evidence type="ECO:0000256" key="9">
    <source>
        <dbReference type="ARBA" id="ARBA00022840"/>
    </source>
</evidence>
<dbReference type="PANTHER" id="PTHR11669:SF0">
    <property type="entry name" value="PROTEIN STICHEL-LIKE 2"/>
    <property type="match status" value="1"/>
</dbReference>
<evidence type="ECO:0000313" key="15">
    <source>
        <dbReference type="Proteomes" id="UP001158066"/>
    </source>
</evidence>
<dbReference type="InterPro" id="IPR027417">
    <property type="entry name" value="P-loop_NTPase"/>
</dbReference>
<evidence type="ECO:0000256" key="7">
    <source>
        <dbReference type="ARBA" id="ARBA00022741"/>
    </source>
</evidence>
<feature type="region of interest" description="Disordered" evidence="12">
    <location>
        <begin position="424"/>
        <end position="513"/>
    </location>
</feature>
<comment type="similarity">
    <text evidence="1">Belongs to the DnaX/STICHEL family.</text>
</comment>
<accession>A0AA46AJ57</accession>
<dbReference type="GO" id="GO:0005524">
    <property type="term" value="F:ATP binding"/>
    <property type="evidence" value="ECO:0007669"/>
    <property type="project" value="UniProtKB-KW"/>
</dbReference>
<feature type="compositionally biased region" description="Polar residues" evidence="12">
    <location>
        <begin position="480"/>
        <end position="490"/>
    </location>
</feature>
<dbReference type="SUPFAM" id="SSF52540">
    <property type="entry name" value="P-loop containing nucleoside triphosphate hydrolases"/>
    <property type="match status" value="1"/>
</dbReference>
<dbReference type="EC" id="2.7.7.7" evidence="2"/>
<evidence type="ECO:0000256" key="11">
    <source>
        <dbReference type="ARBA" id="ARBA00049244"/>
    </source>
</evidence>
<keyword evidence="9" id="KW-0067">ATP-binding</keyword>
<dbReference type="GO" id="GO:0003887">
    <property type="term" value="F:DNA-directed DNA polymerase activity"/>
    <property type="evidence" value="ECO:0007669"/>
    <property type="project" value="UniProtKB-KW"/>
</dbReference>
<dbReference type="SMART" id="SM00382">
    <property type="entry name" value="AAA"/>
    <property type="match status" value="1"/>
</dbReference>
<dbReference type="GO" id="GO:0006261">
    <property type="term" value="P:DNA-templated DNA replication"/>
    <property type="evidence" value="ECO:0007669"/>
    <property type="project" value="TreeGrafter"/>
</dbReference>
<dbReference type="InterPro" id="IPR050238">
    <property type="entry name" value="DNA_Rep/Repair_Clamp_Loader"/>
</dbReference>
<dbReference type="Gene3D" id="1.10.8.60">
    <property type="match status" value="1"/>
</dbReference>
<evidence type="ECO:0000256" key="10">
    <source>
        <dbReference type="ARBA" id="ARBA00022932"/>
    </source>
</evidence>
<dbReference type="Pfam" id="PF20964">
    <property type="entry name" value="DnaX_C"/>
    <property type="match status" value="1"/>
</dbReference>
<dbReference type="SUPFAM" id="SSF48019">
    <property type="entry name" value="post-AAA+ oligomerization domain-like"/>
    <property type="match status" value="1"/>
</dbReference>
<dbReference type="Pfam" id="PF22608">
    <property type="entry name" value="DNAX_ATPase_lid"/>
    <property type="match status" value="1"/>
</dbReference>
<dbReference type="Gene3D" id="3.40.50.300">
    <property type="entry name" value="P-loop containing nucleotide triphosphate hydrolases"/>
    <property type="match status" value="1"/>
</dbReference>
<evidence type="ECO:0000259" key="13">
    <source>
        <dbReference type="SMART" id="SM00382"/>
    </source>
</evidence>
<evidence type="ECO:0000256" key="4">
    <source>
        <dbReference type="ARBA" id="ARBA00022695"/>
    </source>
</evidence>
<evidence type="ECO:0000256" key="2">
    <source>
        <dbReference type="ARBA" id="ARBA00012417"/>
    </source>
</evidence>
<dbReference type="RefSeq" id="WP_283409410.1">
    <property type="nucleotide sequence ID" value="NZ_FXUF01000007.1"/>
</dbReference>
<feature type="compositionally biased region" description="Low complexity" evidence="12">
    <location>
        <begin position="430"/>
        <end position="445"/>
    </location>
</feature>
<comment type="catalytic activity">
    <reaction evidence="11">
        <text>DNA(n) + a 2'-deoxyribonucleoside 5'-triphosphate = DNA(n+1) + diphosphate</text>
        <dbReference type="Rhea" id="RHEA:22508"/>
        <dbReference type="Rhea" id="RHEA-COMP:17339"/>
        <dbReference type="Rhea" id="RHEA-COMP:17340"/>
        <dbReference type="ChEBI" id="CHEBI:33019"/>
        <dbReference type="ChEBI" id="CHEBI:61560"/>
        <dbReference type="ChEBI" id="CHEBI:173112"/>
        <dbReference type="EC" id="2.7.7.7"/>
    </reaction>
</comment>
<dbReference type="Pfam" id="PF12169">
    <property type="entry name" value="DNA_pol3_gamma3"/>
    <property type="match status" value="1"/>
</dbReference>
<dbReference type="EMBL" id="FXUF01000007">
    <property type="protein sequence ID" value="SMP58475.1"/>
    <property type="molecule type" value="Genomic_DNA"/>
</dbReference>